<accession>A0ABS6F3Y2</accession>
<name>A0ABS6F3Y2_9CLOT</name>
<evidence type="ECO:0000313" key="2">
    <source>
        <dbReference type="Proteomes" id="UP000736583"/>
    </source>
</evidence>
<sequence length="304" mass="35674">MDKDLNKHKVIKKRKKAITKTYIPEFKSVYSKIFYLELEKKKEYEDFEISLEELKYILMVPELGYIYSHLRLRVLDTIIKEFQEVNSPIQFNYEVIKKGEVELVKFKVENELKEKNSMLFEVLYYIGEKINKENILWAVGGSIVLNHYGLIQCPNDIDIIVHNKDIDLLDSILKSLGDKKPIESSGTYSTKYFYEYNIKGIDIDVMSDFAINHSCGVYKYPFDKESITDFKDIKGIKIPMSSLEDWYIAYQLMANREVKVNLIEDYLKTRGVKNPSLLKRALLQKLPEQVEKNVKSIIECSENL</sequence>
<comment type="caution">
    <text evidence="1">The sequence shown here is derived from an EMBL/GenBank/DDBJ whole genome shotgun (WGS) entry which is preliminary data.</text>
</comment>
<organism evidence="1 2">
    <name type="scientific">Clostridium simiarum</name>
    <dbReference type="NCBI Taxonomy" id="2841506"/>
    <lineage>
        <taxon>Bacteria</taxon>
        <taxon>Bacillati</taxon>
        <taxon>Bacillota</taxon>
        <taxon>Clostridia</taxon>
        <taxon>Eubacteriales</taxon>
        <taxon>Clostridiaceae</taxon>
        <taxon>Clostridium</taxon>
    </lineage>
</organism>
<keyword evidence="2" id="KW-1185">Reference proteome</keyword>
<dbReference type="EMBL" id="JAHLQL010000007">
    <property type="protein sequence ID" value="MBU5593237.1"/>
    <property type="molecule type" value="Genomic_DNA"/>
</dbReference>
<evidence type="ECO:0000313" key="1">
    <source>
        <dbReference type="EMBL" id="MBU5593237.1"/>
    </source>
</evidence>
<reference evidence="1 2" key="1">
    <citation type="submission" date="2021-06" db="EMBL/GenBank/DDBJ databases">
        <authorList>
            <person name="Sun Q."/>
            <person name="Li D."/>
        </authorList>
    </citation>
    <scope>NUCLEOTIDE SEQUENCE [LARGE SCALE GENOMIC DNA]</scope>
    <source>
        <strain evidence="1 2">MSJ-4</strain>
    </source>
</reference>
<dbReference type="Proteomes" id="UP000736583">
    <property type="component" value="Unassembled WGS sequence"/>
</dbReference>
<gene>
    <name evidence="1" type="ORF">KQI89_15920</name>
</gene>
<dbReference type="Pfam" id="PF21205">
    <property type="entry name" value="Rep3_C"/>
    <property type="match status" value="1"/>
</dbReference>
<dbReference type="RefSeq" id="WP_216457914.1">
    <property type="nucleotide sequence ID" value="NZ_JAHLQL010000007.1"/>
</dbReference>
<protein>
    <submittedName>
        <fullName evidence="1">RepB family plasmid replication initiator protein</fullName>
    </submittedName>
</protein>
<proteinExistence type="predicted"/>